<evidence type="ECO:0000313" key="1">
    <source>
        <dbReference type="EMBL" id="GLJ80877.1"/>
    </source>
</evidence>
<dbReference type="SUPFAM" id="SSF53756">
    <property type="entry name" value="UDP-Glycosyltransferase/glycogen phosphorylase"/>
    <property type="match status" value="1"/>
</dbReference>
<gene>
    <name evidence="1" type="ORF">GCM10017586_25600</name>
</gene>
<reference evidence="1" key="1">
    <citation type="journal article" date="2014" name="Int. J. Syst. Evol. Microbiol.">
        <title>Complete genome sequence of Corynebacterium casei LMG S-19264T (=DSM 44701T), isolated from a smear-ripened cheese.</title>
        <authorList>
            <consortium name="US DOE Joint Genome Institute (JGI-PGF)"/>
            <person name="Walter F."/>
            <person name="Albersmeier A."/>
            <person name="Kalinowski J."/>
            <person name="Ruckert C."/>
        </authorList>
    </citation>
    <scope>NUCLEOTIDE SEQUENCE</scope>
    <source>
        <strain evidence="1">VKM Ac-1447</strain>
    </source>
</reference>
<keyword evidence="2" id="KW-1185">Reference proteome</keyword>
<dbReference type="EMBL" id="BSEO01000014">
    <property type="protein sequence ID" value="GLJ80877.1"/>
    <property type="molecule type" value="Genomic_DNA"/>
</dbReference>
<evidence type="ECO:0000313" key="2">
    <source>
        <dbReference type="Proteomes" id="UP001142317"/>
    </source>
</evidence>
<sequence length="332" mass="35638">MTQRIGWYVHHHGRGHLTRMLVIARHLGREIDCFSSLPRPDDLPPGISWTVLPRDDHPAPSLPQDDPTVGGILHWAPLRHEGHRSRFAAMAAAVATGRIGAFVVDVSVEVTLFLRLLGIPVIAITQPGERVDEAHRLGYAMASRIVAPWSHELYAPAHLTALGDRVAFVGGISRFADRVPDPRRRTDAIVLLGGGGGTAVSADDVAAAERATGRPWTLLGAGAGQWRADPFAAISTADVVVSWCGQNAVADLAAADARAIVIPQDRPFDEQAATAAALGGSGLAVALERWPDANRWPELLDRARALQPDWDAWRVRGAAQRAAREIEAVIAP</sequence>
<organism evidence="1 2">
    <name type="scientific">Microbacterium imperiale</name>
    <dbReference type="NCBI Taxonomy" id="33884"/>
    <lineage>
        <taxon>Bacteria</taxon>
        <taxon>Bacillati</taxon>
        <taxon>Actinomycetota</taxon>
        <taxon>Actinomycetes</taxon>
        <taxon>Micrococcales</taxon>
        <taxon>Microbacteriaceae</taxon>
        <taxon>Microbacterium</taxon>
    </lineage>
</organism>
<dbReference type="Gene3D" id="3.40.50.2000">
    <property type="entry name" value="Glycogen Phosphorylase B"/>
    <property type="match status" value="1"/>
</dbReference>
<dbReference type="Proteomes" id="UP001142317">
    <property type="component" value="Unassembled WGS sequence"/>
</dbReference>
<dbReference type="RefSeq" id="WP_210007055.1">
    <property type="nucleotide sequence ID" value="NZ_BSEO01000014.1"/>
</dbReference>
<comment type="caution">
    <text evidence="1">The sequence shown here is derived from an EMBL/GenBank/DDBJ whole genome shotgun (WGS) entry which is preliminary data.</text>
</comment>
<reference evidence="1" key="2">
    <citation type="submission" date="2023-01" db="EMBL/GenBank/DDBJ databases">
        <authorList>
            <person name="Sun Q."/>
            <person name="Evtushenko L."/>
        </authorList>
    </citation>
    <scope>NUCLEOTIDE SEQUENCE</scope>
    <source>
        <strain evidence="1">VKM Ac-1447</strain>
    </source>
</reference>
<protein>
    <recommendedName>
        <fullName evidence="3">Glycosyl transferase family 28 C-terminal domain-containing protein</fullName>
    </recommendedName>
</protein>
<dbReference type="AlphaFoldDB" id="A0A9W6HJB7"/>
<evidence type="ECO:0008006" key="3">
    <source>
        <dbReference type="Google" id="ProtNLM"/>
    </source>
</evidence>
<name>A0A9W6HJB7_9MICO</name>
<accession>A0A9W6HJB7</accession>
<proteinExistence type="predicted"/>